<dbReference type="OrthoDB" id="10072024at2759"/>
<sequence length="217" mass="24181">MGRPRVSEADPLGKVKRGRPSKLKKEETASRTGFEGETAAPWRKTVSVFKQSISIVTTSRNETKKAPEDVLKKRFSNSRRTVNEEKPFQLLWHKRMEGIQAMIPVRMADKADQKEGEYLSEALKLAGSLEKACDVVSEAAAAASLCNAIHHPKQIGAFGQKEEKQTLNNSLFLSVSTDQPMISAIAMSKLNEDIAAQEKRVLDCRKRLQEVMKHFGG</sequence>
<evidence type="ECO:0000259" key="2">
    <source>
        <dbReference type="Pfam" id="PF14048"/>
    </source>
</evidence>
<reference evidence="4" key="1">
    <citation type="submission" date="2020-10" db="EMBL/GenBank/DDBJ databases">
        <authorList>
            <person name="Kikuchi T."/>
        </authorList>
    </citation>
    <scope>NUCLEOTIDE SEQUENCE</scope>
    <source>
        <strain evidence="4">NKZ352</strain>
    </source>
</reference>
<dbReference type="InterPro" id="IPR032343">
    <property type="entry name" value="MBD2/MBD3_p55-bd"/>
</dbReference>
<dbReference type="AlphaFoldDB" id="A0A8S1HSV7"/>
<dbReference type="Pfam" id="PF14048">
    <property type="entry name" value="MBD_C"/>
    <property type="match status" value="1"/>
</dbReference>
<evidence type="ECO:0008006" key="6">
    <source>
        <dbReference type="Google" id="ProtNLM"/>
    </source>
</evidence>
<gene>
    <name evidence="4" type="ORF">CAUJ_LOCUS13507</name>
</gene>
<protein>
    <recommendedName>
        <fullName evidence="6">Methyl-CpG binding protein 2/3 C-terminal domain-containing protein</fullName>
    </recommendedName>
</protein>
<dbReference type="InterPro" id="IPR025884">
    <property type="entry name" value="MeCpG-bd_2/3_C_dom"/>
</dbReference>
<keyword evidence="5" id="KW-1185">Reference proteome</keyword>
<evidence type="ECO:0000259" key="3">
    <source>
        <dbReference type="Pfam" id="PF16564"/>
    </source>
</evidence>
<organism evidence="4 5">
    <name type="scientific">Caenorhabditis auriculariae</name>
    <dbReference type="NCBI Taxonomy" id="2777116"/>
    <lineage>
        <taxon>Eukaryota</taxon>
        <taxon>Metazoa</taxon>
        <taxon>Ecdysozoa</taxon>
        <taxon>Nematoda</taxon>
        <taxon>Chromadorea</taxon>
        <taxon>Rhabditida</taxon>
        <taxon>Rhabditina</taxon>
        <taxon>Rhabditomorpha</taxon>
        <taxon>Rhabditoidea</taxon>
        <taxon>Rhabditidae</taxon>
        <taxon>Peloderinae</taxon>
        <taxon>Caenorhabditis</taxon>
    </lineage>
</organism>
<evidence type="ECO:0000256" key="1">
    <source>
        <dbReference type="SAM" id="MobiDB-lite"/>
    </source>
</evidence>
<feature type="domain" description="Methyl-CpG binding protein 2/3 C-terminal" evidence="2">
    <location>
        <begin position="118"/>
        <end position="212"/>
    </location>
</feature>
<feature type="compositionally biased region" description="Basic and acidic residues" evidence="1">
    <location>
        <begin position="1"/>
        <end position="13"/>
    </location>
</feature>
<comment type="caution">
    <text evidence="4">The sequence shown here is derived from an EMBL/GenBank/DDBJ whole genome shotgun (WGS) entry which is preliminary data.</text>
</comment>
<accession>A0A8S1HSV7</accession>
<evidence type="ECO:0000313" key="5">
    <source>
        <dbReference type="Proteomes" id="UP000835052"/>
    </source>
</evidence>
<proteinExistence type="predicted"/>
<dbReference type="GO" id="GO:0005634">
    <property type="term" value="C:nucleus"/>
    <property type="evidence" value="ECO:0007669"/>
    <property type="project" value="UniProtKB-ARBA"/>
</dbReference>
<dbReference type="Pfam" id="PF16564">
    <property type="entry name" value="MBDa"/>
    <property type="match status" value="1"/>
</dbReference>
<name>A0A8S1HSV7_9PELO</name>
<evidence type="ECO:0000313" key="4">
    <source>
        <dbReference type="EMBL" id="CAD6197598.1"/>
    </source>
</evidence>
<feature type="domain" description="Methyl-CpG-binding" evidence="3">
    <location>
        <begin position="30"/>
        <end position="101"/>
    </location>
</feature>
<dbReference type="Proteomes" id="UP000835052">
    <property type="component" value="Unassembled WGS sequence"/>
</dbReference>
<feature type="region of interest" description="Disordered" evidence="1">
    <location>
        <begin position="1"/>
        <end position="38"/>
    </location>
</feature>
<dbReference type="EMBL" id="CAJGYM010000099">
    <property type="protein sequence ID" value="CAD6197598.1"/>
    <property type="molecule type" value="Genomic_DNA"/>
</dbReference>